<dbReference type="Pfam" id="PF03358">
    <property type="entry name" value="FMN_red"/>
    <property type="match status" value="1"/>
</dbReference>
<evidence type="ECO:0000313" key="6">
    <source>
        <dbReference type="Proteomes" id="UP000292118"/>
    </source>
</evidence>
<accession>A0A4P6FCL3</accession>
<dbReference type="GO" id="GO:0016491">
    <property type="term" value="F:oxidoreductase activity"/>
    <property type="evidence" value="ECO:0007669"/>
    <property type="project" value="UniProtKB-KW"/>
</dbReference>
<evidence type="ECO:0000313" key="5">
    <source>
        <dbReference type="EMBL" id="QAY71287.1"/>
    </source>
</evidence>
<gene>
    <name evidence="5" type="ORF">ET471_15665</name>
</gene>
<dbReference type="EMBL" id="CP035493">
    <property type="protein sequence ID" value="QAY71287.1"/>
    <property type="molecule type" value="Genomic_DNA"/>
</dbReference>
<keyword evidence="2" id="KW-0288">FMN</keyword>
<keyword evidence="6" id="KW-1185">Reference proteome</keyword>
<dbReference type="OrthoDB" id="1643408at2"/>
<dbReference type="Proteomes" id="UP000292118">
    <property type="component" value="Chromosome"/>
</dbReference>
<reference evidence="5 6" key="1">
    <citation type="submission" date="2019-01" db="EMBL/GenBank/DDBJ databases">
        <title>Genome sequencing of strain FW10M-9.</title>
        <authorList>
            <person name="Heo J."/>
            <person name="Kim S.-J."/>
            <person name="Kim J.-S."/>
            <person name="Hong S.-B."/>
            <person name="Kwon S.-W."/>
        </authorList>
    </citation>
    <scope>NUCLEOTIDE SEQUENCE [LARGE SCALE GENOMIC DNA]</scope>
    <source>
        <strain evidence="5 6">FW10M-9</strain>
    </source>
</reference>
<dbReference type="InterPro" id="IPR005025">
    <property type="entry name" value="FMN_Rdtase-like_dom"/>
</dbReference>
<name>A0A4P6FCL3_9MICO</name>
<evidence type="ECO:0000256" key="1">
    <source>
        <dbReference type="ARBA" id="ARBA00022630"/>
    </source>
</evidence>
<dbReference type="Gene3D" id="3.40.50.360">
    <property type="match status" value="1"/>
</dbReference>
<keyword evidence="1" id="KW-0285">Flavoprotein</keyword>
<proteinExistence type="predicted"/>
<feature type="domain" description="NADPH-dependent FMN reductase-like" evidence="4">
    <location>
        <begin position="8"/>
        <end position="139"/>
    </location>
</feature>
<sequence length="175" mass="17873">MSAPATGVVVLVGNPRPGSRTRAAAEAVAERVATRLRIAGAPTTVELADLAGEVLAPAHPRADEALRTVAAARLLVVATPVYKGSYTGLLKAFLDLYGPDGLAGVPAVPLVVSASPGHQHAGETHLLPLLAELGADVPDVALALLESQLPDAGVHADLWLDELPWADRTLVGPTG</sequence>
<protein>
    <submittedName>
        <fullName evidence="5">NADPH-dependent oxidoreductase</fullName>
    </submittedName>
</protein>
<dbReference type="InterPro" id="IPR051814">
    <property type="entry name" value="NAD(P)H-dep_FMN_reductase"/>
</dbReference>
<dbReference type="PANTHER" id="PTHR43408">
    <property type="entry name" value="FMN REDUCTASE (NADPH)"/>
    <property type="match status" value="1"/>
</dbReference>
<dbReference type="AlphaFoldDB" id="A0A4P6FCL3"/>
<evidence type="ECO:0000256" key="2">
    <source>
        <dbReference type="ARBA" id="ARBA00022643"/>
    </source>
</evidence>
<dbReference type="PANTHER" id="PTHR43408:SF2">
    <property type="entry name" value="FMN REDUCTASE (NADPH)"/>
    <property type="match status" value="1"/>
</dbReference>
<organism evidence="5 6">
    <name type="scientific">Xylanimonas protaetiae</name>
    <dbReference type="NCBI Taxonomy" id="2509457"/>
    <lineage>
        <taxon>Bacteria</taxon>
        <taxon>Bacillati</taxon>
        <taxon>Actinomycetota</taxon>
        <taxon>Actinomycetes</taxon>
        <taxon>Micrococcales</taxon>
        <taxon>Promicromonosporaceae</taxon>
        <taxon>Xylanimonas</taxon>
    </lineage>
</organism>
<dbReference type="RefSeq" id="WP_129189821.1">
    <property type="nucleotide sequence ID" value="NZ_CP035493.1"/>
</dbReference>
<evidence type="ECO:0000256" key="3">
    <source>
        <dbReference type="ARBA" id="ARBA00023002"/>
    </source>
</evidence>
<evidence type="ECO:0000259" key="4">
    <source>
        <dbReference type="Pfam" id="PF03358"/>
    </source>
</evidence>
<dbReference type="InterPro" id="IPR029039">
    <property type="entry name" value="Flavoprotein-like_sf"/>
</dbReference>
<keyword evidence="3" id="KW-0560">Oxidoreductase</keyword>
<dbReference type="KEGG" id="xya:ET471_15665"/>
<dbReference type="SUPFAM" id="SSF52218">
    <property type="entry name" value="Flavoproteins"/>
    <property type="match status" value="1"/>
</dbReference>